<evidence type="ECO:0000256" key="5">
    <source>
        <dbReference type="ARBA" id="ARBA00022597"/>
    </source>
</evidence>
<feature type="transmembrane region" description="Helical" evidence="11">
    <location>
        <begin position="172"/>
        <end position="193"/>
    </location>
</feature>
<evidence type="ECO:0000256" key="9">
    <source>
        <dbReference type="ARBA" id="ARBA00035611"/>
    </source>
</evidence>
<evidence type="ECO:0000256" key="6">
    <source>
        <dbReference type="ARBA" id="ARBA00022692"/>
    </source>
</evidence>
<protein>
    <recommendedName>
        <fullName evidence="10">Xylose transport system permease protein XylH</fullName>
    </recommendedName>
</protein>
<evidence type="ECO:0000256" key="7">
    <source>
        <dbReference type="ARBA" id="ARBA00022989"/>
    </source>
</evidence>
<dbReference type="CDD" id="cd06579">
    <property type="entry name" value="TM_PBP1_transp_AraH_like"/>
    <property type="match status" value="1"/>
</dbReference>
<keyword evidence="7 11" id="KW-1133">Transmembrane helix</keyword>
<evidence type="ECO:0000256" key="2">
    <source>
        <dbReference type="ARBA" id="ARBA00022448"/>
    </source>
</evidence>
<gene>
    <name evidence="12" type="ORF">J3A84_13315</name>
</gene>
<evidence type="ECO:0000256" key="11">
    <source>
        <dbReference type="SAM" id="Phobius"/>
    </source>
</evidence>
<dbReference type="Pfam" id="PF02653">
    <property type="entry name" value="BPD_transp_2"/>
    <property type="match status" value="1"/>
</dbReference>
<feature type="transmembrane region" description="Helical" evidence="11">
    <location>
        <begin position="75"/>
        <end position="93"/>
    </location>
</feature>
<dbReference type="GO" id="GO:0022857">
    <property type="term" value="F:transmembrane transporter activity"/>
    <property type="evidence" value="ECO:0007669"/>
    <property type="project" value="InterPro"/>
</dbReference>
<feature type="transmembrane region" description="Helical" evidence="11">
    <location>
        <begin position="214"/>
        <end position="233"/>
    </location>
</feature>
<keyword evidence="13" id="KW-1185">Reference proteome</keyword>
<feature type="transmembrane region" description="Helical" evidence="11">
    <location>
        <begin position="239"/>
        <end position="256"/>
    </location>
</feature>
<feature type="transmembrane region" description="Helical" evidence="11">
    <location>
        <begin position="286"/>
        <end position="307"/>
    </location>
</feature>
<feature type="transmembrane region" description="Helical" evidence="11">
    <location>
        <begin position="367"/>
        <end position="385"/>
    </location>
</feature>
<name>A0A939H811_9CLOT</name>
<comment type="caution">
    <text evidence="12">The sequence shown here is derived from an EMBL/GenBank/DDBJ whole genome shotgun (WGS) entry which is preliminary data.</text>
</comment>
<accession>A0A939H811</accession>
<feature type="transmembrane region" description="Helical" evidence="11">
    <location>
        <begin position="21"/>
        <end position="42"/>
    </location>
</feature>
<feature type="transmembrane region" description="Helical" evidence="11">
    <location>
        <begin position="126"/>
        <end position="146"/>
    </location>
</feature>
<evidence type="ECO:0000256" key="3">
    <source>
        <dbReference type="ARBA" id="ARBA00022475"/>
    </source>
</evidence>
<feature type="transmembrane region" description="Helical" evidence="11">
    <location>
        <begin position="48"/>
        <end position="68"/>
    </location>
</feature>
<keyword evidence="6 11" id="KW-0812">Transmembrane</keyword>
<evidence type="ECO:0000256" key="4">
    <source>
        <dbReference type="ARBA" id="ARBA00022519"/>
    </source>
</evidence>
<proteinExistence type="predicted"/>
<evidence type="ECO:0000256" key="10">
    <source>
        <dbReference type="ARBA" id="ARBA00035686"/>
    </source>
</evidence>
<evidence type="ECO:0000256" key="1">
    <source>
        <dbReference type="ARBA" id="ARBA00004651"/>
    </source>
</evidence>
<evidence type="ECO:0000256" key="8">
    <source>
        <dbReference type="ARBA" id="ARBA00023136"/>
    </source>
</evidence>
<evidence type="ECO:0000313" key="13">
    <source>
        <dbReference type="Proteomes" id="UP000664218"/>
    </source>
</evidence>
<dbReference type="PANTHER" id="PTHR32196:SF32">
    <property type="entry name" value="XYLOSE TRANSPORT SYSTEM PERMEASE PROTEIN XYLH"/>
    <property type="match status" value="1"/>
</dbReference>
<evidence type="ECO:0000313" key="12">
    <source>
        <dbReference type="EMBL" id="MBO1266012.1"/>
    </source>
</evidence>
<dbReference type="RefSeq" id="WP_207600536.1">
    <property type="nucleotide sequence ID" value="NZ_JAFNJU010000011.1"/>
</dbReference>
<dbReference type="AlphaFoldDB" id="A0A939H811"/>
<feature type="transmembrane region" description="Helical" evidence="11">
    <location>
        <begin position="99"/>
        <end position="119"/>
    </location>
</feature>
<dbReference type="GO" id="GO:0005886">
    <property type="term" value="C:plasma membrane"/>
    <property type="evidence" value="ECO:0007669"/>
    <property type="project" value="UniProtKB-SubCell"/>
</dbReference>
<comment type="subcellular location">
    <subcellularLocation>
        <location evidence="1">Cell membrane</location>
        <topology evidence="1">Multi-pass membrane protein</topology>
    </subcellularLocation>
</comment>
<sequence>MELFNDLKTMLKKNIREYGMFIALFAIMLVFSILSDGVFMSPRNISNLINSMGYIAVLAVGMTLILVIKHIDLSVGFVAGFLGAVAATLLTSYNLPVLAVIPVVLAIGVLIGLFNGFLVAKLQIPAFVVTLAGMLIFRGALLQVTAKTGTIIVPNQTFNNIGVGYIPDPVKLIPGFHTLTLVLGALFIVYYIWSQFKNRKNKLKYNFEVVPIKIFYIKMVFVSFLIGYVTYILSDYNGLSWTVVIVLIVVAIYHFMTTKTVLGRHIYAVGGNDEAAKLSGIDVKKVTLFVFASMSMLAALSGILFTARLQSATVTAGTGFELDAIASAYVGGVSAAGGVGRVTGSIIGALVMASLTSGMNLLNVGASYQYIIRGAILILAVVFDVQTRNKSK</sequence>
<keyword evidence="4" id="KW-0997">Cell inner membrane</keyword>
<dbReference type="InterPro" id="IPR001851">
    <property type="entry name" value="ABC_transp_permease"/>
</dbReference>
<dbReference type="Proteomes" id="UP000664218">
    <property type="component" value="Unassembled WGS sequence"/>
</dbReference>
<keyword evidence="2" id="KW-0813">Transport</keyword>
<organism evidence="12 13">
    <name type="scientific">Proteiniclasticum aestuarii</name>
    <dbReference type="NCBI Taxonomy" id="2817862"/>
    <lineage>
        <taxon>Bacteria</taxon>
        <taxon>Bacillati</taxon>
        <taxon>Bacillota</taxon>
        <taxon>Clostridia</taxon>
        <taxon>Eubacteriales</taxon>
        <taxon>Clostridiaceae</taxon>
        <taxon>Proteiniclasticum</taxon>
    </lineage>
</organism>
<dbReference type="PANTHER" id="PTHR32196">
    <property type="entry name" value="ABC TRANSPORTER PERMEASE PROTEIN YPHD-RELATED-RELATED"/>
    <property type="match status" value="1"/>
</dbReference>
<keyword evidence="3" id="KW-1003">Cell membrane</keyword>
<reference evidence="12" key="1">
    <citation type="submission" date="2021-03" db="EMBL/GenBank/DDBJ databases">
        <title>Proteiniclasticum marinus sp. nov., isolated from tidal flat sediment.</title>
        <authorList>
            <person name="Namirimu T."/>
            <person name="Yang J.-A."/>
            <person name="Yang S.-H."/>
            <person name="Kim Y.-J."/>
            <person name="Kwon K.K."/>
        </authorList>
    </citation>
    <scope>NUCLEOTIDE SEQUENCE</scope>
    <source>
        <strain evidence="12">SCR006</strain>
    </source>
</reference>
<keyword evidence="5" id="KW-0762">Sugar transport</keyword>
<dbReference type="EMBL" id="JAFNJU010000011">
    <property type="protein sequence ID" value="MBO1266012.1"/>
    <property type="molecule type" value="Genomic_DNA"/>
</dbReference>
<comment type="function">
    <text evidence="9">Part of the binding-protein-dependent transport system for D-xylose. Probably responsible for the translocation of the substrate across the membrane.</text>
</comment>
<keyword evidence="8 11" id="KW-0472">Membrane</keyword>